<evidence type="ECO:0000256" key="4">
    <source>
        <dbReference type="ARBA" id="ARBA00022692"/>
    </source>
</evidence>
<dbReference type="InterPro" id="IPR045275">
    <property type="entry name" value="MscS_archaea/bacteria_type"/>
</dbReference>
<evidence type="ECO:0000259" key="9">
    <source>
        <dbReference type="Pfam" id="PF21082"/>
    </source>
</evidence>
<protein>
    <submittedName>
        <fullName evidence="10">Small-conductance mechanosensitive channel</fullName>
    </submittedName>
</protein>
<dbReference type="Gene3D" id="3.30.70.100">
    <property type="match status" value="1"/>
</dbReference>
<dbReference type="InterPro" id="IPR011066">
    <property type="entry name" value="MscS_channel_C_sf"/>
</dbReference>
<dbReference type="AlphaFoldDB" id="A0A841MWT0"/>
<dbReference type="InterPro" id="IPR006685">
    <property type="entry name" value="MscS_channel_2nd"/>
</dbReference>
<dbReference type="InterPro" id="IPR011014">
    <property type="entry name" value="MscS_channel_TM-2"/>
</dbReference>
<keyword evidence="6 7" id="KW-0472">Membrane</keyword>
<comment type="similarity">
    <text evidence="2">Belongs to the MscS (TC 1.A.23) family.</text>
</comment>
<dbReference type="SUPFAM" id="SSF82689">
    <property type="entry name" value="Mechanosensitive channel protein MscS (YggB), C-terminal domain"/>
    <property type="match status" value="1"/>
</dbReference>
<reference evidence="10 11" key="1">
    <citation type="submission" date="2020-08" db="EMBL/GenBank/DDBJ databases">
        <title>Genomic Encyclopedia of Type Strains, Phase IV (KMG-IV): sequencing the most valuable type-strain genomes for metagenomic binning, comparative biology and taxonomic classification.</title>
        <authorList>
            <person name="Goeker M."/>
        </authorList>
    </citation>
    <scope>NUCLEOTIDE SEQUENCE [LARGE SCALE GENOMIC DNA]</scope>
    <source>
        <strain evidence="10 11">DSM 102044</strain>
    </source>
</reference>
<keyword evidence="3" id="KW-1003">Cell membrane</keyword>
<evidence type="ECO:0000256" key="2">
    <source>
        <dbReference type="ARBA" id="ARBA00008017"/>
    </source>
</evidence>
<dbReference type="InterPro" id="IPR049278">
    <property type="entry name" value="MS_channel_C"/>
</dbReference>
<dbReference type="InterPro" id="IPR010920">
    <property type="entry name" value="LSM_dom_sf"/>
</dbReference>
<feature type="transmembrane region" description="Helical" evidence="7">
    <location>
        <begin position="79"/>
        <end position="98"/>
    </location>
</feature>
<dbReference type="SUPFAM" id="SSF50182">
    <property type="entry name" value="Sm-like ribonucleoproteins"/>
    <property type="match status" value="1"/>
</dbReference>
<name>A0A841MWT0_9BACT</name>
<feature type="transmembrane region" description="Helical" evidence="7">
    <location>
        <begin position="52"/>
        <end position="72"/>
    </location>
</feature>
<evidence type="ECO:0000256" key="3">
    <source>
        <dbReference type="ARBA" id="ARBA00022475"/>
    </source>
</evidence>
<dbReference type="SUPFAM" id="SSF82861">
    <property type="entry name" value="Mechanosensitive channel protein MscS (YggB), transmembrane region"/>
    <property type="match status" value="1"/>
</dbReference>
<evidence type="ECO:0000259" key="8">
    <source>
        <dbReference type="Pfam" id="PF00924"/>
    </source>
</evidence>
<dbReference type="Pfam" id="PF21082">
    <property type="entry name" value="MS_channel_3rd"/>
    <property type="match status" value="1"/>
</dbReference>
<dbReference type="PANTHER" id="PTHR30221:SF1">
    <property type="entry name" value="SMALL-CONDUCTANCE MECHANOSENSITIVE CHANNEL"/>
    <property type="match status" value="1"/>
</dbReference>
<dbReference type="PANTHER" id="PTHR30221">
    <property type="entry name" value="SMALL-CONDUCTANCE MECHANOSENSITIVE CHANNEL"/>
    <property type="match status" value="1"/>
</dbReference>
<dbReference type="RefSeq" id="WP_184497649.1">
    <property type="nucleotide sequence ID" value="NZ_JACIJO010000004.1"/>
</dbReference>
<dbReference type="Gene3D" id="2.30.30.60">
    <property type="match status" value="1"/>
</dbReference>
<comment type="caution">
    <text evidence="10">The sequence shown here is derived from an EMBL/GenBank/DDBJ whole genome shotgun (WGS) entry which is preliminary data.</text>
</comment>
<dbReference type="Pfam" id="PF00924">
    <property type="entry name" value="MS_channel_2nd"/>
    <property type="match status" value="1"/>
</dbReference>
<dbReference type="Proteomes" id="UP000588604">
    <property type="component" value="Unassembled WGS sequence"/>
</dbReference>
<dbReference type="Gene3D" id="1.10.287.1260">
    <property type="match status" value="1"/>
</dbReference>
<evidence type="ECO:0000313" key="11">
    <source>
        <dbReference type="Proteomes" id="UP000588604"/>
    </source>
</evidence>
<proteinExistence type="inferred from homology"/>
<feature type="domain" description="Mechanosensitive ion channel MscS C-terminal" evidence="9">
    <location>
        <begin position="178"/>
        <end position="269"/>
    </location>
</feature>
<feature type="transmembrane region" description="Helical" evidence="7">
    <location>
        <begin position="12"/>
        <end position="32"/>
    </location>
</feature>
<feature type="domain" description="Mechanosensitive ion channel MscS" evidence="8">
    <location>
        <begin position="103"/>
        <end position="168"/>
    </location>
</feature>
<evidence type="ECO:0000313" key="10">
    <source>
        <dbReference type="EMBL" id="MBB6328496.1"/>
    </source>
</evidence>
<dbReference type="EMBL" id="JACIJO010000004">
    <property type="protein sequence ID" value="MBB6328496.1"/>
    <property type="molecule type" value="Genomic_DNA"/>
</dbReference>
<accession>A0A841MWT0</accession>
<sequence length="286" mass="32026">MIKSIFTDFRTLLIVGIIFVATIIIAFTFKHLSEKYIKKLVLTKHIDPTSYVFAKKVITAIIYIIGISFALVQIPEMKIVGHSLLAGAGILSLVAGLASQQALSNIMSGFLIVMFKPFKINDRITFNQTYTGIVEEINLRQVVLRDFENNRVIVPNSVISTQVIVNANLTETKVCKMIEIGVGYDSDLGKALKIIEEEIIKHPLHLDNRTAEDIQNNVPEVTSRVVALGNSSVTLKAWAYSDTASNGFVMYCDLLRSIKERFDEEGIEIPYSYQNVIIKNPEQNNK</sequence>
<organism evidence="10 11">
    <name type="scientific">Algoriphagus iocasae</name>
    <dbReference type="NCBI Taxonomy" id="1836499"/>
    <lineage>
        <taxon>Bacteria</taxon>
        <taxon>Pseudomonadati</taxon>
        <taxon>Bacteroidota</taxon>
        <taxon>Cytophagia</taxon>
        <taxon>Cytophagales</taxon>
        <taxon>Cyclobacteriaceae</taxon>
        <taxon>Algoriphagus</taxon>
    </lineage>
</organism>
<keyword evidence="11" id="KW-1185">Reference proteome</keyword>
<evidence type="ECO:0000256" key="1">
    <source>
        <dbReference type="ARBA" id="ARBA00004651"/>
    </source>
</evidence>
<gene>
    <name evidence="10" type="ORF">FHS59_004152</name>
</gene>
<keyword evidence="4 7" id="KW-0812">Transmembrane</keyword>
<evidence type="ECO:0000256" key="6">
    <source>
        <dbReference type="ARBA" id="ARBA00023136"/>
    </source>
</evidence>
<comment type="subcellular location">
    <subcellularLocation>
        <location evidence="1">Cell membrane</location>
        <topology evidence="1">Multi-pass membrane protein</topology>
    </subcellularLocation>
</comment>
<dbReference type="InterPro" id="IPR023408">
    <property type="entry name" value="MscS_beta-dom_sf"/>
</dbReference>
<dbReference type="GO" id="GO:0008381">
    <property type="term" value="F:mechanosensitive monoatomic ion channel activity"/>
    <property type="evidence" value="ECO:0007669"/>
    <property type="project" value="InterPro"/>
</dbReference>
<evidence type="ECO:0000256" key="5">
    <source>
        <dbReference type="ARBA" id="ARBA00022989"/>
    </source>
</evidence>
<keyword evidence="5 7" id="KW-1133">Transmembrane helix</keyword>
<dbReference type="GO" id="GO:0005886">
    <property type="term" value="C:plasma membrane"/>
    <property type="evidence" value="ECO:0007669"/>
    <property type="project" value="UniProtKB-SubCell"/>
</dbReference>
<evidence type="ECO:0000256" key="7">
    <source>
        <dbReference type="SAM" id="Phobius"/>
    </source>
</evidence>